<sequence length="61" mass="6810">MLTASGGTQAAWRWRLVSGRRRRPGGWSGVDDGVDDKQRGGPWRKAGAYRWQHETTAAANR</sequence>
<protein>
    <submittedName>
        <fullName evidence="2">Uncharacterized protein</fullName>
    </submittedName>
</protein>
<gene>
    <name evidence="2" type="ORF">E2562_030725</name>
</gene>
<dbReference type="AlphaFoldDB" id="A0A6G1E4L9"/>
<keyword evidence="3" id="KW-1185">Reference proteome</keyword>
<dbReference type="EMBL" id="SPHZ02000005">
    <property type="protein sequence ID" value="KAF0919611.1"/>
    <property type="molecule type" value="Genomic_DNA"/>
</dbReference>
<organism evidence="2 3">
    <name type="scientific">Oryza meyeriana var. granulata</name>
    <dbReference type="NCBI Taxonomy" id="110450"/>
    <lineage>
        <taxon>Eukaryota</taxon>
        <taxon>Viridiplantae</taxon>
        <taxon>Streptophyta</taxon>
        <taxon>Embryophyta</taxon>
        <taxon>Tracheophyta</taxon>
        <taxon>Spermatophyta</taxon>
        <taxon>Magnoliopsida</taxon>
        <taxon>Liliopsida</taxon>
        <taxon>Poales</taxon>
        <taxon>Poaceae</taxon>
        <taxon>BOP clade</taxon>
        <taxon>Oryzoideae</taxon>
        <taxon>Oryzeae</taxon>
        <taxon>Oryzinae</taxon>
        <taxon>Oryza</taxon>
        <taxon>Oryza meyeriana</taxon>
    </lineage>
</organism>
<evidence type="ECO:0000256" key="1">
    <source>
        <dbReference type="SAM" id="MobiDB-lite"/>
    </source>
</evidence>
<name>A0A6G1E4L9_9ORYZ</name>
<accession>A0A6G1E4L9</accession>
<evidence type="ECO:0000313" key="2">
    <source>
        <dbReference type="EMBL" id="KAF0919611.1"/>
    </source>
</evidence>
<comment type="caution">
    <text evidence="2">The sequence shown here is derived from an EMBL/GenBank/DDBJ whole genome shotgun (WGS) entry which is preliminary data.</text>
</comment>
<reference evidence="2 3" key="1">
    <citation type="submission" date="2019-11" db="EMBL/GenBank/DDBJ databases">
        <title>Whole genome sequence of Oryza granulata.</title>
        <authorList>
            <person name="Li W."/>
        </authorList>
    </citation>
    <scope>NUCLEOTIDE SEQUENCE [LARGE SCALE GENOMIC DNA]</scope>
    <source>
        <strain evidence="3">cv. Menghai</strain>
        <tissue evidence="2">Leaf</tissue>
    </source>
</reference>
<proteinExistence type="predicted"/>
<feature type="region of interest" description="Disordered" evidence="1">
    <location>
        <begin position="15"/>
        <end position="61"/>
    </location>
</feature>
<dbReference type="Proteomes" id="UP000479710">
    <property type="component" value="Unassembled WGS sequence"/>
</dbReference>
<evidence type="ECO:0000313" key="3">
    <source>
        <dbReference type="Proteomes" id="UP000479710"/>
    </source>
</evidence>